<evidence type="ECO:0000313" key="2">
    <source>
        <dbReference type="Proteomes" id="UP001597369"/>
    </source>
</evidence>
<comment type="caution">
    <text evidence="1">The sequence shown here is derived from an EMBL/GenBank/DDBJ whole genome shotgun (WGS) entry which is preliminary data.</text>
</comment>
<dbReference type="InterPro" id="IPR010866">
    <property type="entry name" value="A-2_8-polyST"/>
</dbReference>
<protein>
    <submittedName>
        <fullName evidence="1">Alpha-2,8-polysialyltransferase family protein</fullName>
    </submittedName>
</protein>
<organism evidence="1 2">
    <name type="scientific">Pontibacter silvestris</name>
    <dbReference type="NCBI Taxonomy" id="2305183"/>
    <lineage>
        <taxon>Bacteria</taxon>
        <taxon>Pseudomonadati</taxon>
        <taxon>Bacteroidota</taxon>
        <taxon>Cytophagia</taxon>
        <taxon>Cytophagales</taxon>
        <taxon>Hymenobacteraceae</taxon>
        <taxon>Pontibacter</taxon>
    </lineage>
</organism>
<dbReference type="Pfam" id="PF07388">
    <property type="entry name" value="A-2_8-polyST"/>
    <property type="match status" value="1"/>
</dbReference>
<gene>
    <name evidence="1" type="ORF">ACFSKU_03170</name>
</gene>
<proteinExistence type="predicted"/>
<name>A0ABW4WSX6_9BACT</name>
<dbReference type="EMBL" id="JBHUHV010000011">
    <property type="protein sequence ID" value="MFD2065869.1"/>
    <property type="molecule type" value="Genomic_DNA"/>
</dbReference>
<dbReference type="RefSeq" id="WP_229962256.1">
    <property type="nucleotide sequence ID" value="NZ_JAJJWI010000020.1"/>
</dbReference>
<evidence type="ECO:0000313" key="1">
    <source>
        <dbReference type="EMBL" id="MFD2065869.1"/>
    </source>
</evidence>
<sequence>MPSKPNLLFVGDYNREDYLNLFTACKQHFSFYFLEYTSAKEESSTLYKEYGQAIYWSNFNSAFELLDIIKPHKVIFTFIESYFHTALNLTCKVKGVTTYHIDHGIRDININVRFETLLINYIKQGAKTSKFITIIKQLLPRLKARIFLLNTYRKLPFPEAQYMMSFSKVRRKNIYLETKKLVPSPFALPTAYISFSPSIFKVHQFYDTPPPNYKVHHIGIPNFDHLAGVLPHTPHQKYVLFIDQGLHIRNMFGWSLNTYKNFITQLSQELSESGYTIYAKPHPTQFNLNKDALPVAENISIIDDIELKRLLPSTRIVLGFFSTYLLPIAALPHTTLITLENHPAGKLLVSKSFVDAGVAHPVYDMQELDWALQHVEQLHQEQLPNKKQFEQDWLYKFDGKAGERLRDILLREEL</sequence>
<reference evidence="2" key="1">
    <citation type="journal article" date="2019" name="Int. J. Syst. Evol. Microbiol.">
        <title>The Global Catalogue of Microorganisms (GCM) 10K type strain sequencing project: providing services to taxonomists for standard genome sequencing and annotation.</title>
        <authorList>
            <consortium name="The Broad Institute Genomics Platform"/>
            <consortium name="The Broad Institute Genome Sequencing Center for Infectious Disease"/>
            <person name="Wu L."/>
            <person name="Ma J."/>
        </authorList>
    </citation>
    <scope>NUCLEOTIDE SEQUENCE [LARGE SCALE GENOMIC DNA]</scope>
    <source>
        <strain evidence="2">JCM 16545</strain>
    </source>
</reference>
<accession>A0ABW4WSX6</accession>
<keyword evidence="2" id="KW-1185">Reference proteome</keyword>
<dbReference type="Proteomes" id="UP001597369">
    <property type="component" value="Unassembled WGS sequence"/>
</dbReference>